<dbReference type="EMBL" id="CAJVQC010025801">
    <property type="protein sequence ID" value="CAG8731130.1"/>
    <property type="molecule type" value="Genomic_DNA"/>
</dbReference>
<name>A0ACA9PZ16_9GLOM</name>
<organism evidence="1 2">
    <name type="scientific">Racocetra persica</name>
    <dbReference type="NCBI Taxonomy" id="160502"/>
    <lineage>
        <taxon>Eukaryota</taxon>
        <taxon>Fungi</taxon>
        <taxon>Fungi incertae sedis</taxon>
        <taxon>Mucoromycota</taxon>
        <taxon>Glomeromycotina</taxon>
        <taxon>Glomeromycetes</taxon>
        <taxon>Diversisporales</taxon>
        <taxon>Gigasporaceae</taxon>
        <taxon>Racocetra</taxon>
    </lineage>
</organism>
<gene>
    <name evidence="1" type="ORF">RPERSI_LOCUS12170</name>
</gene>
<proteinExistence type="predicted"/>
<feature type="non-terminal residue" evidence="1">
    <location>
        <position position="1"/>
    </location>
</feature>
<protein>
    <submittedName>
        <fullName evidence="1">12848_t:CDS:1</fullName>
    </submittedName>
</protein>
<keyword evidence="2" id="KW-1185">Reference proteome</keyword>
<reference evidence="1" key="1">
    <citation type="submission" date="2021-06" db="EMBL/GenBank/DDBJ databases">
        <authorList>
            <person name="Kallberg Y."/>
            <person name="Tangrot J."/>
            <person name="Rosling A."/>
        </authorList>
    </citation>
    <scope>NUCLEOTIDE SEQUENCE</scope>
    <source>
        <strain evidence="1">MA461A</strain>
    </source>
</reference>
<evidence type="ECO:0000313" key="2">
    <source>
        <dbReference type="Proteomes" id="UP000789920"/>
    </source>
</evidence>
<dbReference type="Proteomes" id="UP000789920">
    <property type="component" value="Unassembled WGS sequence"/>
</dbReference>
<sequence length="82" mass="9921">TRELQRISEQWVVLKKLDKFNQHNSSWFNEVTSHFTIDKIAKYLVSYYRLTQDPETGDFMLVLDIYDCDLRKYLRNDSLNLT</sequence>
<accession>A0ACA9PZ16</accession>
<evidence type="ECO:0000313" key="1">
    <source>
        <dbReference type="EMBL" id="CAG8731130.1"/>
    </source>
</evidence>
<comment type="caution">
    <text evidence="1">The sequence shown here is derived from an EMBL/GenBank/DDBJ whole genome shotgun (WGS) entry which is preliminary data.</text>
</comment>